<evidence type="ECO:0000256" key="2">
    <source>
        <dbReference type="ARBA" id="ARBA00022801"/>
    </source>
</evidence>
<name>A0A8J5KC24_HOMAM</name>
<keyword evidence="2" id="KW-0378">Hydrolase</keyword>
<dbReference type="InterPro" id="IPR001254">
    <property type="entry name" value="Trypsin_dom"/>
</dbReference>
<dbReference type="Gene3D" id="2.40.10.10">
    <property type="entry name" value="Trypsin-like serine proteases"/>
    <property type="match status" value="1"/>
</dbReference>
<protein>
    <submittedName>
        <fullName evidence="6">Serine proteinase stubble-like 6</fullName>
    </submittedName>
</protein>
<evidence type="ECO:0000256" key="3">
    <source>
        <dbReference type="ARBA" id="ARBA00022825"/>
    </source>
</evidence>
<dbReference type="SMART" id="SM00020">
    <property type="entry name" value="Tryp_SPc"/>
    <property type="match status" value="1"/>
</dbReference>
<dbReference type="InterPro" id="IPR009003">
    <property type="entry name" value="Peptidase_S1_PA"/>
</dbReference>
<feature type="domain" description="Peptidase S1" evidence="5">
    <location>
        <begin position="1"/>
        <end position="139"/>
    </location>
</feature>
<keyword evidence="3" id="KW-0720">Serine protease</keyword>
<dbReference type="AlphaFoldDB" id="A0A8J5KC24"/>
<keyword evidence="7" id="KW-1185">Reference proteome</keyword>
<dbReference type="GO" id="GO:0006508">
    <property type="term" value="P:proteolysis"/>
    <property type="evidence" value="ECO:0007669"/>
    <property type="project" value="UniProtKB-KW"/>
</dbReference>
<dbReference type="PROSITE" id="PS00134">
    <property type="entry name" value="TRYPSIN_HIS"/>
    <property type="match status" value="1"/>
</dbReference>
<comment type="caution">
    <text evidence="6">The sequence shown here is derived from an EMBL/GenBank/DDBJ whole genome shotgun (WGS) entry which is preliminary data.</text>
</comment>
<evidence type="ECO:0000259" key="5">
    <source>
        <dbReference type="PROSITE" id="PS50240"/>
    </source>
</evidence>
<dbReference type="Proteomes" id="UP000747542">
    <property type="component" value="Unassembled WGS sequence"/>
</dbReference>
<dbReference type="Pfam" id="PF00089">
    <property type="entry name" value="Trypsin"/>
    <property type="match status" value="1"/>
</dbReference>
<dbReference type="EMBL" id="JAHLQT010018134">
    <property type="protein sequence ID" value="KAG7169165.1"/>
    <property type="molecule type" value="Genomic_DNA"/>
</dbReference>
<accession>A0A8J5KC24</accession>
<sequence>MTAAHCVEQSDHHFVRVGDADSEAFFSVEQKIIHENYDNHFEGYDIALLKMGISLDLSDNGLAPVCLPADTNHTYEGENAAVISWARTKIDQGKFASTLQEVDVVIRTNEACQKNKNEDIPDIFFCAETYDNVLCNVSV</sequence>
<dbReference type="InterPro" id="IPR018114">
    <property type="entry name" value="TRYPSIN_HIS"/>
</dbReference>
<evidence type="ECO:0000313" key="7">
    <source>
        <dbReference type="Proteomes" id="UP000747542"/>
    </source>
</evidence>
<dbReference type="InterPro" id="IPR043504">
    <property type="entry name" value="Peptidase_S1_PA_chymotrypsin"/>
</dbReference>
<dbReference type="PANTHER" id="PTHR24276:SF98">
    <property type="entry name" value="FI18310P1-RELATED"/>
    <property type="match status" value="1"/>
</dbReference>
<dbReference type="GO" id="GO:0004252">
    <property type="term" value="F:serine-type endopeptidase activity"/>
    <property type="evidence" value="ECO:0007669"/>
    <property type="project" value="InterPro"/>
</dbReference>
<dbReference type="PROSITE" id="PS50240">
    <property type="entry name" value="TRYPSIN_DOM"/>
    <property type="match status" value="1"/>
</dbReference>
<keyword evidence="4" id="KW-1015">Disulfide bond</keyword>
<dbReference type="SUPFAM" id="SSF50494">
    <property type="entry name" value="Trypsin-like serine proteases"/>
    <property type="match status" value="1"/>
</dbReference>
<proteinExistence type="predicted"/>
<keyword evidence="1" id="KW-0645">Protease</keyword>
<dbReference type="InterPro" id="IPR050430">
    <property type="entry name" value="Peptidase_S1"/>
</dbReference>
<gene>
    <name evidence="6" type="primary">Sb-L6</name>
    <name evidence="6" type="ORF">Hamer_G022257</name>
</gene>
<reference evidence="6" key="1">
    <citation type="journal article" date="2021" name="Sci. Adv.">
        <title>The American lobster genome reveals insights on longevity, neural, and immune adaptations.</title>
        <authorList>
            <person name="Polinski J.M."/>
            <person name="Zimin A.V."/>
            <person name="Clark K.F."/>
            <person name="Kohn A.B."/>
            <person name="Sadowski N."/>
            <person name="Timp W."/>
            <person name="Ptitsyn A."/>
            <person name="Khanna P."/>
            <person name="Romanova D.Y."/>
            <person name="Williams P."/>
            <person name="Greenwood S.J."/>
            <person name="Moroz L.L."/>
            <person name="Walt D.R."/>
            <person name="Bodnar A.G."/>
        </authorList>
    </citation>
    <scope>NUCLEOTIDE SEQUENCE</scope>
    <source>
        <strain evidence="6">GMGI-L3</strain>
    </source>
</reference>
<organism evidence="6 7">
    <name type="scientific">Homarus americanus</name>
    <name type="common">American lobster</name>
    <dbReference type="NCBI Taxonomy" id="6706"/>
    <lineage>
        <taxon>Eukaryota</taxon>
        <taxon>Metazoa</taxon>
        <taxon>Ecdysozoa</taxon>
        <taxon>Arthropoda</taxon>
        <taxon>Crustacea</taxon>
        <taxon>Multicrustacea</taxon>
        <taxon>Malacostraca</taxon>
        <taxon>Eumalacostraca</taxon>
        <taxon>Eucarida</taxon>
        <taxon>Decapoda</taxon>
        <taxon>Pleocyemata</taxon>
        <taxon>Astacidea</taxon>
        <taxon>Nephropoidea</taxon>
        <taxon>Nephropidae</taxon>
        <taxon>Homarus</taxon>
    </lineage>
</organism>
<dbReference type="PANTHER" id="PTHR24276">
    <property type="entry name" value="POLYSERASE-RELATED"/>
    <property type="match status" value="1"/>
</dbReference>
<evidence type="ECO:0000256" key="1">
    <source>
        <dbReference type="ARBA" id="ARBA00022670"/>
    </source>
</evidence>
<evidence type="ECO:0000256" key="4">
    <source>
        <dbReference type="ARBA" id="ARBA00023157"/>
    </source>
</evidence>
<evidence type="ECO:0000313" key="6">
    <source>
        <dbReference type="EMBL" id="KAG7169165.1"/>
    </source>
</evidence>